<name>A0A8S3CZ59_9BILA</name>
<dbReference type="EMBL" id="CAJOBI010193316">
    <property type="protein sequence ID" value="CAF4968483.1"/>
    <property type="molecule type" value="Genomic_DNA"/>
</dbReference>
<evidence type="ECO:0000313" key="4">
    <source>
        <dbReference type="Proteomes" id="UP000676336"/>
    </source>
</evidence>
<gene>
    <name evidence="2" type="ORF">BYL167_LOCUS46923</name>
    <name evidence="3" type="ORF">SMN809_LOCUS55031</name>
</gene>
<sequence length="81" mass="8638">LGQEVDETALSNPIAALAALSRENNNPINEINTSSSASSSATNPIANRELITNPTSIENLNQEKSLPVIESLSKESVDRFT</sequence>
<evidence type="ECO:0000313" key="3">
    <source>
        <dbReference type="EMBL" id="CAF4968483.1"/>
    </source>
</evidence>
<evidence type="ECO:0000313" key="2">
    <source>
        <dbReference type="EMBL" id="CAF4771277.1"/>
    </source>
</evidence>
<feature type="non-terminal residue" evidence="3">
    <location>
        <position position="81"/>
    </location>
</feature>
<protein>
    <submittedName>
        <fullName evidence="3">Uncharacterized protein</fullName>
    </submittedName>
</protein>
<feature type="compositionally biased region" description="Low complexity" evidence="1">
    <location>
        <begin position="32"/>
        <end position="43"/>
    </location>
</feature>
<feature type="compositionally biased region" description="Polar residues" evidence="1">
    <location>
        <begin position="50"/>
        <end position="64"/>
    </location>
</feature>
<dbReference type="Proteomes" id="UP000676336">
    <property type="component" value="Unassembled WGS sequence"/>
</dbReference>
<feature type="non-terminal residue" evidence="3">
    <location>
        <position position="1"/>
    </location>
</feature>
<organism evidence="3 4">
    <name type="scientific">Rotaria magnacalcarata</name>
    <dbReference type="NCBI Taxonomy" id="392030"/>
    <lineage>
        <taxon>Eukaryota</taxon>
        <taxon>Metazoa</taxon>
        <taxon>Spiralia</taxon>
        <taxon>Gnathifera</taxon>
        <taxon>Rotifera</taxon>
        <taxon>Eurotatoria</taxon>
        <taxon>Bdelloidea</taxon>
        <taxon>Philodinida</taxon>
        <taxon>Philodinidae</taxon>
        <taxon>Rotaria</taxon>
    </lineage>
</organism>
<dbReference type="Proteomes" id="UP000681967">
    <property type="component" value="Unassembled WGS sequence"/>
</dbReference>
<proteinExistence type="predicted"/>
<dbReference type="AlphaFoldDB" id="A0A8S3CZ59"/>
<feature type="compositionally biased region" description="Basic and acidic residues" evidence="1">
    <location>
        <begin position="72"/>
        <end position="81"/>
    </location>
</feature>
<feature type="region of interest" description="Disordered" evidence="1">
    <location>
        <begin position="26"/>
        <end position="81"/>
    </location>
</feature>
<reference evidence="3" key="1">
    <citation type="submission" date="2021-02" db="EMBL/GenBank/DDBJ databases">
        <authorList>
            <person name="Nowell W R."/>
        </authorList>
    </citation>
    <scope>NUCLEOTIDE SEQUENCE</scope>
</reference>
<comment type="caution">
    <text evidence="3">The sequence shown here is derived from an EMBL/GenBank/DDBJ whole genome shotgun (WGS) entry which is preliminary data.</text>
</comment>
<evidence type="ECO:0000256" key="1">
    <source>
        <dbReference type="SAM" id="MobiDB-lite"/>
    </source>
</evidence>
<accession>A0A8S3CZ59</accession>
<dbReference type="EMBL" id="CAJOBH010133705">
    <property type="protein sequence ID" value="CAF4771277.1"/>
    <property type="molecule type" value="Genomic_DNA"/>
</dbReference>